<dbReference type="RefSeq" id="WP_169452498.1">
    <property type="nucleotide sequence ID" value="NZ_CP051774.1"/>
</dbReference>
<dbReference type="Proteomes" id="UP000501812">
    <property type="component" value="Chromosome"/>
</dbReference>
<dbReference type="EMBL" id="CP051774">
    <property type="protein sequence ID" value="QJE94277.1"/>
    <property type="molecule type" value="Genomic_DNA"/>
</dbReference>
<sequence length="344" mass="38094">MNHFAVRENHRTDNLGDRLITSNMVSTLARYGQVRAWNPALFLDRLEEYRPFVHSSRNKRILAALSGKGHYLIDAPGGFGEVQPAATAAGKRGRQLTDSIKRLILPRKIALGFSITIKPDDPRYDDYDCIGVRDHKSLASLKSRHLGKALYFPDWAFFSPLTAASGERTKGLALSFRQYNPDHKSDLSADELTPVIETLAQHFGRPAFFHQVDEDEAFVASLSAGLSLPHDRSSRPLGPDSYEEFYRNTRVVASNRLHCLLFAAVNGALPIALVSEGHAKITSLFETLKWTDLIVPVGPDSASSIAKIVARREELAGMVARTCNEQRSLGESILTSKFGTPIRP</sequence>
<feature type="domain" description="Polysaccharide pyruvyl transferase" evidence="1">
    <location>
        <begin position="14"/>
        <end position="267"/>
    </location>
</feature>
<keyword evidence="3" id="KW-1185">Reference proteome</keyword>
<dbReference type="Pfam" id="PF04230">
    <property type="entry name" value="PS_pyruv_trans"/>
    <property type="match status" value="1"/>
</dbReference>
<gene>
    <name evidence="2" type="ORF">HHL09_00240</name>
</gene>
<keyword evidence="2" id="KW-0808">Transferase</keyword>
<dbReference type="AlphaFoldDB" id="A0A858RBX8"/>
<reference evidence="2 3" key="1">
    <citation type="submission" date="2020-04" db="EMBL/GenBank/DDBJ databases">
        <title>Luteolibacter sp. G-1-1-1 isolated from soil.</title>
        <authorList>
            <person name="Dahal R.H."/>
        </authorList>
    </citation>
    <scope>NUCLEOTIDE SEQUENCE [LARGE SCALE GENOMIC DNA]</scope>
    <source>
        <strain evidence="2 3">G-1-1-1</strain>
    </source>
</reference>
<accession>A0A858RBX8</accession>
<evidence type="ECO:0000259" key="1">
    <source>
        <dbReference type="Pfam" id="PF04230"/>
    </source>
</evidence>
<proteinExistence type="predicted"/>
<protein>
    <submittedName>
        <fullName evidence="2">Polysaccharide pyruvyl transferase family protein</fullName>
    </submittedName>
</protein>
<name>A0A858RBX8_9BACT</name>
<organism evidence="2 3">
    <name type="scientific">Luteolibacter luteus</name>
    <dbReference type="NCBI Taxonomy" id="2728835"/>
    <lineage>
        <taxon>Bacteria</taxon>
        <taxon>Pseudomonadati</taxon>
        <taxon>Verrucomicrobiota</taxon>
        <taxon>Verrucomicrobiia</taxon>
        <taxon>Verrucomicrobiales</taxon>
        <taxon>Verrucomicrobiaceae</taxon>
        <taxon>Luteolibacter</taxon>
    </lineage>
</organism>
<dbReference type="KEGG" id="luo:HHL09_00240"/>
<evidence type="ECO:0000313" key="3">
    <source>
        <dbReference type="Proteomes" id="UP000501812"/>
    </source>
</evidence>
<evidence type="ECO:0000313" key="2">
    <source>
        <dbReference type="EMBL" id="QJE94277.1"/>
    </source>
</evidence>
<dbReference type="InterPro" id="IPR007345">
    <property type="entry name" value="Polysacch_pyruvyl_Trfase"/>
</dbReference>
<dbReference type="GO" id="GO:0016740">
    <property type="term" value="F:transferase activity"/>
    <property type="evidence" value="ECO:0007669"/>
    <property type="project" value="UniProtKB-KW"/>
</dbReference>